<organism evidence="2 3">
    <name type="scientific">Candidatus Kutchimonas denitrificans</name>
    <dbReference type="NCBI Taxonomy" id="3056748"/>
    <lineage>
        <taxon>Bacteria</taxon>
        <taxon>Pseudomonadati</taxon>
        <taxon>Gemmatimonadota</taxon>
        <taxon>Gemmatimonadia</taxon>
        <taxon>Candidatus Palauibacterales</taxon>
        <taxon>Candidatus Palauibacteraceae</taxon>
        <taxon>Candidatus Kutchimonas</taxon>
    </lineage>
</organism>
<dbReference type="EMBL" id="JAACAK010000028">
    <property type="protein sequence ID" value="NIR74182.1"/>
    <property type="molecule type" value="Genomic_DNA"/>
</dbReference>
<proteinExistence type="predicted"/>
<keyword evidence="1" id="KW-0732">Signal</keyword>
<dbReference type="Proteomes" id="UP000702544">
    <property type="component" value="Unassembled WGS sequence"/>
</dbReference>
<evidence type="ECO:0000313" key="2">
    <source>
        <dbReference type="EMBL" id="NIR74182.1"/>
    </source>
</evidence>
<sequence>MLGVRTGIGFKKGGRAASRRPVLAAALICFVPATASAQWIDAQLPRRGELQIGLTATSSTVGARLRPDGTRQPLAEVFLEGIGARQAPELSSLDSLLAAFYPQLGLPVPDSSGLGVISYDVLVEHTRAPISLSYGAMKWLAIFATVPLVYGKSFVNPGFDTLQADAGPAATAFGANPDAFFQDLGAGIGELESIVAADTLDPARQAAAAGLLADAQALEAGLTGFRDQVYVPTDTGAAGQQLNGFYSDVQSGFTEFGLDLPELTLAQPIAVEQAIGLTSGEAYGFDAPQTRWSGIKFGDIEVGLSLQPLNTFTATPENPRPTVPVRLKLDALYRFASGSPPAANFMFDPGTGQGQPDLELHGALDVGFGRRFWLSTFASYNLQFSADVERLVTSPESPIQQGAFTSTVRWDPGDILTLVAAPRFNLSRAITFAGLIRYQRHGKDQYTALDPIEPAAPFVPADLERNTRWWTTSFGFAVRYSGTDWSGDSRRSTIPLEIELRYLKVTSGGDGFAPARNVWEVGTRFYWSVFQ</sequence>
<dbReference type="AlphaFoldDB" id="A0AAE4Z819"/>
<evidence type="ECO:0000256" key="1">
    <source>
        <dbReference type="SAM" id="SignalP"/>
    </source>
</evidence>
<feature type="chain" id="PRO_5041916933" evidence="1">
    <location>
        <begin position="38"/>
        <end position="531"/>
    </location>
</feature>
<reference evidence="2 3" key="1">
    <citation type="submission" date="2020-01" db="EMBL/GenBank/DDBJ databases">
        <title>Genomes assembled from Gulf of Kutch pelagic sediment metagenomes.</title>
        <authorList>
            <person name="Chandrashekar M."/>
            <person name="Mahajan M.S."/>
            <person name="Dave K.J."/>
            <person name="Vatsa P."/>
            <person name="Nathani N.M."/>
        </authorList>
    </citation>
    <scope>NUCLEOTIDE SEQUENCE [LARGE SCALE GENOMIC DNA]</scope>
    <source>
        <strain evidence="2">KS3-K002</strain>
    </source>
</reference>
<gene>
    <name evidence="2" type="ORF">GWO12_03580</name>
</gene>
<name>A0AAE4Z819_9BACT</name>
<comment type="caution">
    <text evidence="2">The sequence shown here is derived from an EMBL/GenBank/DDBJ whole genome shotgun (WGS) entry which is preliminary data.</text>
</comment>
<protein>
    <submittedName>
        <fullName evidence="2">Uncharacterized protein</fullName>
    </submittedName>
</protein>
<accession>A0AAE4Z819</accession>
<feature type="signal peptide" evidence="1">
    <location>
        <begin position="1"/>
        <end position="37"/>
    </location>
</feature>
<evidence type="ECO:0000313" key="3">
    <source>
        <dbReference type="Proteomes" id="UP000702544"/>
    </source>
</evidence>